<accession>A0A6B9KDZ4</accession>
<feature type="chain" id="PRO_5025384118" evidence="1">
    <location>
        <begin position="19"/>
        <end position="89"/>
    </location>
</feature>
<evidence type="ECO:0000313" key="2">
    <source>
        <dbReference type="EMBL" id="QHA25197.1"/>
    </source>
</evidence>
<sequence>MYKFLALVLIISLATVYAAEKYCDCGSDECCVKMSGYTEGFCKKIGSLDDRCGFPYGDGMHYRRYCPCKPGFKCVITFAGTDPYACQPE</sequence>
<dbReference type="AlphaFoldDB" id="A0A6B9KDZ4"/>
<keyword evidence="1" id="KW-0732">Signal</keyword>
<dbReference type="Gene3D" id="2.10.80.10">
    <property type="entry name" value="Lipase, subunit A"/>
    <property type="match status" value="1"/>
</dbReference>
<feature type="signal peptide" evidence="1">
    <location>
        <begin position="1"/>
        <end position="18"/>
    </location>
</feature>
<organism evidence="2">
    <name type="scientific">Loxosceles reclusa</name>
    <name type="common">Brown recluse spider</name>
    <dbReference type="NCBI Taxonomy" id="6921"/>
    <lineage>
        <taxon>Eukaryota</taxon>
        <taxon>Metazoa</taxon>
        <taxon>Ecdysozoa</taxon>
        <taxon>Arthropoda</taxon>
        <taxon>Chelicerata</taxon>
        <taxon>Arachnida</taxon>
        <taxon>Araneae</taxon>
        <taxon>Araneomorphae</taxon>
        <taxon>Haplogynae</taxon>
        <taxon>Scytodoidea</taxon>
        <taxon>Sicariidae</taxon>
        <taxon>Loxosceles</taxon>
    </lineage>
</organism>
<name>A0A6B9KDZ4_LOXRE</name>
<proteinExistence type="evidence at transcript level"/>
<protein>
    <submittedName>
        <fullName evidence="2">Venom gland peptide U17-PHTX-Pmx1c</fullName>
    </submittedName>
</protein>
<reference evidence="2" key="1">
    <citation type="submission" date="2019-05" db="EMBL/GenBank/DDBJ databases">
        <title>Not so dangerous after all? Venom composition and potency of the pholcid (daddy long-leg) spider Physocyclus mexicanus.</title>
        <authorList>
            <person name="Zobel-Thropp P.A."/>
            <person name="Mullins J."/>
            <person name="Kristensen C."/>
            <person name="Kronmiller B.A."/>
            <person name="David C.L."/>
            <person name="Breci L.A."/>
            <person name="Binford G.J."/>
        </authorList>
    </citation>
    <scope>NUCLEOTIDE SEQUENCE</scope>
    <source>
        <tissue evidence="2">Venom gland</tissue>
    </source>
</reference>
<dbReference type="EMBL" id="MN004920">
    <property type="protein sequence ID" value="QHA25197.1"/>
    <property type="molecule type" value="mRNA"/>
</dbReference>
<evidence type="ECO:0000256" key="1">
    <source>
        <dbReference type="SAM" id="SignalP"/>
    </source>
</evidence>